<sequence length="285" mass="32591">MEAQSWSSLNKCKRNEVTLNNKSAKFTNAIKFIASCKHKNGNLQRHDLKEKCSDMERYIKDLLWNHVSEDDMDDVDQDISVSSIKAKYFDKMLQILSKGNNGIFLRLRGTFSVFRMHKAIRNVIKNVHSLETLNFCKLSLTSKHLMHILLTGTSLTHFTCYDCHITGPKIAINSSRVFPLMIINLHWGNRTNMIPKIITASKLSSQNEESEPTETTTIPSIPINSIPETSILTYFSTILWNICQCPFVKTMVEISIEFPNMPAHISHELKNRYSSAPIDISEPQE</sequence>
<comment type="caution">
    <text evidence="1">The sequence shown here is derived from an EMBL/GenBank/DDBJ whole genome shotgun (WGS) entry which is preliminary data.</text>
</comment>
<dbReference type="EMBL" id="CAMPGE010019868">
    <property type="protein sequence ID" value="CAI2378170.1"/>
    <property type="molecule type" value="Genomic_DNA"/>
</dbReference>
<evidence type="ECO:0000313" key="1">
    <source>
        <dbReference type="EMBL" id="CAI2378170.1"/>
    </source>
</evidence>
<evidence type="ECO:0000313" key="2">
    <source>
        <dbReference type="Proteomes" id="UP001295684"/>
    </source>
</evidence>
<organism evidence="1 2">
    <name type="scientific">Euplotes crassus</name>
    <dbReference type="NCBI Taxonomy" id="5936"/>
    <lineage>
        <taxon>Eukaryota</taxon>
        <taxon>Sar</taxon>
        <taxon>Alveolata</taxon>
        <taxon>Ciliophora</taxon>
        <taxon>Intramacronucleata</taxon>
        <taxon>Spirotrichea</taxon>
        <taxon>Hypotrichia</taxon>
        <taxon>Euplotida</taxon>
        <taxon>Euplotidae</taxon>
        <taxon>Moneuplotes</taxon>
    </lineage>
</organism>
<keyword evidence="2" id="KW-1185">Reference proteome</keyword>
<gene>
    <name evidence="1" type="ORF">ECRASSUSDP1_LOCUS19565</name>
</gene>
<dbReference type="AlphaFoldDB" id="A0AAD2D2W5"/>
<reference evidence="1" key="1">
    <citation type="submission" date="2023-07" db="EMBL/GenBank/DDBJ databases">
        <authorList>
            <consortium name="AG Swart"/>
            <person name="Singh M."/>
            <person name="Singh A."/>
            <person name="Seah K."/>
            <person name="Emmerich C."/>
        </authorList>
    </citation>
    <scope>NUCLEOTIDE SEQUENCE</scope>
    <source>
        <strain evidence="1">DP1</strain>
    </source>
</reference>
<accession>A0AAD2D2W5</accession>
<protein>
    <submittedName>
        <fullName evidence="1">Uncharacterized protein</fullName>
    </submittedName>
</protein>
<proteinExistence type="predicted"/>
<dbReference type="Proteomes" id="UP001295684">
    <property type="component" value="Unassembled WGS sequence"/>
</dbReference>
<name>A0AAD2D2W5_EUPCR</name>